<organism evidence="2 3">
    <name type="scientific">Alosa alosa</name>
    <name type="common">allis shad</name>
    <dbReference type="NCBI Taxonomy" id="278164"/>
    <lineage>
        <taxon>Eukaryota</taxon>
        <taxon>Metazoa</taxon>
        <taxon>Chordata</taxon>
        <taxon>Craniata</taxon>
        <taxon>Vertebrata</taxon>
        <taxon>Euteleostomi</taxon>
        <taxon>Actinopterygii</taxon>
        <taxon>Neopterygii</taxon>
        <taxon>Teleostei</taxon>
        <taxon>Clupei</taxon>
        <taxon>Clupeiformes</taxon>
        <taxon>Clupeoidei</taxon>
        <taxon>Clupeidae</taxon>
        <taxon>Alosa</taxon>
    </lineage>
</organism>
<proteinExistence type="predicted"/>
<sequence>MDTAERRVQEDGAPGEGKERLKTSLQAFQVRHKPHWVLQRGWGQNNIDDLNMEDTQAVEDIQPTEPASERVNMEDTLAEEDLQPAEPASEKANMEDTLVEENLQPGVPDLQPAEPASCGLWPDVAGNDRARWSCVLQQHAHHILRFWLQLPFPS</sequence>
<name>A0AAV6FV25_9TELE</name>
<gene>
    <name evidence="2" type="ORF">AALO_G00235020</name>
</gene>
<protein>
    <recommendedName>
        <fullName evidence="4">Male-enhanced antigen 1</fullName>
    </recommendedName>
</protein>
<evidence type="ECO:0008006" key="4">
    <source>
        <dbReference type="Google" id="ProtNLM"/>
    </source>
</evidence>
<comment type="caution">
    <text evidence="2">The sequence shown here is derived from an EMBL/GenBank/DDBJ whole genome shotgun (WGS) entry which is preliminary data.</text>
</comment>
<accession>A0AAV6FV25</accession>
<evidence type="ECO:0000256" key="1">
    <source>
        <dbReference type="SAM" id="MobiDB-lite"/>
    </source>
</evidence>
<reference evidence="2" key="1">
    <citation type="submission" date="2020-10" db="EMBL/GenBank/DDBJ databases">
        <title>Chromosome-scale genome assembly of the Allis shad, Alosa alosa.</title>
        <authorList>
            <person name="Margot Z."/>
            <person name="Christophe K."/>
            <person name="Cabau C."/>
            <person name="Louis A."/>
            <person name="Berthelot C."/>
            <person name="Parey E."/>
            <person name="Roest Crollius H."/>
            <person name="Montfort J."/>
            <person name="Robinson-Rechavi M."/>
            <person name="Bucao C."/>
            <person name="Bouchez O."/>
            <person name="Gislard M."/>
            <person name="Lluch J."/>
            <person name="Milhes M."/>
            <person name="Lampietro C."/>
            <person name="Lopez Roques C."/>
            <person name="Donnadieu C."/>
            <person name="Braasch I."/>
            <person name="Desvignes T."/>
            <person name="Postlethwait J."/>
            <person name="Bobe J."/>
            <person name="Guiguen Y."/>
        </authorList>
    </citation>
    <scope>NUCLEOTIDE SEQUENCE</scope>
    <source>
        <strain evidence="2">M-15738</strain>
        <tissue evidence="2">Blood</tissue>
    </source>
</reference>
<dbReference type="EMBL" id="JADWDJ010000018">
    <property type="protein sequence ID" value="KAG5266688.1"/>
    <property type="molecule type" value="Genomic_DNA"/>
</dbReference>
<feature type="region of interest" description="Disordered" evidence="1">
    <location>
        <begin position="1"/>
        <end position="20"/>
    </location>
</feature>
<dbReference type="Proteomes" id="UP000823561">
    <property type="component" value="Chromosome 18"/>
</dbReference>
<evidence type="ECO:0000313" key="2">
    <source>
        <dbReference type="EMBL" id="KAG5266688.1"/>
    </source>
</evidence>
<dbReference type="AlphaFoldDB" id="A0AAV6FV25"/>
<keyword evidence="3" id="KW-1185">Reference proteome</keyword>
<evidence type="ECO:0000313" key="3">
    <source>
        <dbReference type="Proteomes" id="UP000823561"/>
    </source>
</evidence>